<dbReference type="RefSeq" id="WP_121837429.1">
    <property type="nucleotide sequence ID" value="NZ_ML014756.1"/>
</dbReference>
<evidence type="ECO:0000256" key="3">
    <source>
        <dbReference type="PROSITE-ProRule" id="PRU00023"/>
    </source>
</evidence>
<dbReference type="AlphaFoldDB" id="A0A3L8Q0H2"/>
<keyword evidence="7" id="KW-1185">Reference proteome</keyword>
<dbReference type="OrthoDB" id="928522at2"/>
<dbReference type="PROSITE" id="PS50297">
    <property type="entry name" value="ANK_REP_REGION"/>
    <property type="match status" value="1"/>
</dbReference>
<keyword evidence="5" id="KW-1133">Transmembrane helix</keyword>
<evidence type="ECO:0000313" key="7">
    <source>
        <dbReference type="Proteomes" id="UP000281474"/>
    </source>
</evidence>
<evidence type="ECO:0000256" key="5">
    <source>
        <dbReference type="SAM" id="Phobius"/>
    </source>
</evidence>
<keyword evidence="2 3" id="KW-0040">ANK repeat</keyword>
<evidence type="ECO:0000256" key="4">
    <source>
        <dbReference type="SAM" id="MobiDB-lite"/>
    </source>
</evidence>
<organism evidence="6 7">
    <name type="scientific">Parashewanella curva</name>
    <dbReference type="NCBI Taxonomy" id="2338552"/>
    <lineage>
        <taxon>Bacteria</taxon>
        <taxon>Pseudomonadati</taxon>
        <taxon>Pseudomonadota</taxon>
        <taxon>Gammaproteobacteria</taxon>
        <taxon>Alteromonadales</taxon>
        <taxon>Shewanellaceae</taxon>
        <taxon>Parashewanella</taxon>
    </lineage>
</organism>
<feature type="compositionally biased region" description="Low complexity" evidence="4">
    <location>
        <begin position="171"/>
        <end position="187"/>
    </location>
</feature>
<dbReference type="Gene3D" id="1.25.40.20">
    <property type="entry name" value="Ankyrin repeat-containing domain"/>
    <property type="match status" value="1"/>
</dbReference>
<accession>A0A3L8Q0H2</accession>
<comment type="caution">
    <text evidence="6">The sequence shown here is derived from an EMBL/GenBank/DDBJ whole genome shotgun (WGS) entry which is preliminary data.</text>
</comment>
<name>A0A3L8Q0H2_9GAMM</name>
<reference evidence="6 7" key="1">
    <citation type="submission" date="2018-09" db="EMBL/GenBank/DDBJ databases">
        <title>Phylogeny of the Shewanellaceae, and recommendation for two new genera, Pseudoshewanella and Parashewanella.</title>
        <authorList>
            <person name="Wang G."/>
        </authorList>
    </citation>
    <scope>NUCLEOTIDE SEQUENCE [LARGE SCALE GENOMIC DNA]</scope>
    <source>
        <strain evidence="6 7">C51</strain>
    </source>
</reference>
<feature type="repeat" description="ANK" evidence="3">
    <location>
        <begin position="284"/>
        <end position="316"/>
    </location>
</feature>
<evidence type="ECO:0000256" key="1">
    <source>
        <dbReference type="ARBA" id="ARBA00022737"/>
    </source>
</evidence>
<protein>
    <submittedName>
        <fullName evidence="6">Ankyrin repeat domain-containing protein</fullName>
    </submittedName>
</protein>
<evidence type="ECO:0000313" key="6">
    <source>
        <dbReference type="EMBL" id="RLV61167.1"/>
    </source>
</evidence>
<proteinExistence type="predicted"/>
<dbReference type="PROSITE" id="PS50088">
    <property type="entry name" value="ANK_REPEAT"/>
    <property type="match status" value="2"/>
</dbReference>
<dbReference type="EMBL" id="QZEI01000005">
    <property type="protein sequence ID" value="RLV61167.1"/>
    <property type="molecule type" value="Genomic_DNA"/>
</dbReference>
<feature type="region of interest" description="Disordered" evidence="4">
    <location>
        <begin position="171"/>
        <end position="196"/>
    </location>
</feature>
<feature type="transmembrane region" description="Helical" evidence="5">
    <location>
        <begin position="53"/>
        <end position="78"/>
    </location>
</feature>
<keyword evidence="5" id="KW-0812">Transmembrane</keyword>
<dbReference type="InterPro" id="IPR036770">
    <property type="entry name" value="Ankyrin_rpt-contain_sf"/>
</dbReference>
<gene>
    <name evidence="6" type="ORF">D5018_02615</name>
</gene>
<dbReference type="InterPro" id="IPR002110">
    <property type="entry name" value="Ankyrin_rpt"/>
</dbReference>
<evidence type="ECO:0000256" key="2">
    <source>
        <dbReference type="ARBA" id="ARBA00023043"/>
    </source>
</evidence>
<dbReference type="PANTHER" id="PTHR24198">
    <property type="entry name" value="ANKYRIN REPEAT AND PROTEIN KINASE DOMAIN-CONTAINING PROTEIN"/>
    <property type="match status" value="1"/>
</dbReference>
<dbReference type="SMART" id="SM00248">
    <property type="entry name" value="ANK"/>
    <property type="match status" value="3"/>
</dbReference>
<dbReference type="SUPFAM" id="SSF48403">
    <property type="entry name" value="Ankyrin repeat"/>
    <property type="match status" value="1"/>
</dbReference>
<keyword evidence="1" id="KW-0677">Repeat</keyword>
<feature type="repeat" description="ANK" evidence="3">
    <location>
        <begin position="251"/>
        <end position="283"/>
    </location>
</feature>
<dbReference type="Proteomes" id="UP000281474">
    <property type="component" value="Unassembled WGS sequence"/>
</dbReference>
<sequence length="346" mass="37597">MKDNRFKAITDEELTSAILEYIRSVTRAPTDASPSSGIPTNDIPRNDNNIGSIVGGVVGTVVGVTLISIPIALLIYFVKRQMQAQSLTLKKTEEGLDEACKITEGAIQQGSEGITGVMQQAARDLNVKSNAQYYVANNTPQHDASKIQPSTVVSFRELEQRSLAEERLSIKPTKPSATSTSTKVLPSAVPPVSPSPKQVKLRTLPAACELNEELISSLKDACFKGDLVRLKRTSPKNFNVNQLLPHHSTGDKVSLLHLACASGQTHIVHYLIEQGADVNLSSALSMTPLYLATLRRKTEVIKQLLKANVDISIQSQSQTPLELAIAQKDDETIRLLQGNQSKTNPK</sequence>
<dbReference type="Pfam" id="PF12796">
    <property type="entry name" value="Ank_2"/>
    <property type="match status" value="1"/>
</dbReference>
<keyword evidence="5" id="KW-0472">Membrane</keyword>
<dbReference type="PANTHER" id="PTHR24198:SF165">
    <property type="entry name" value="ANKYRIN REPEAT-CONTAINING PROTEIN-RELATED"/>
    <property type="match status" value="1"/>
</dbReference>